<evidence type="ECO:0000256" key="1">
    <source>
        <dbReference type="ARBA" id="ARBA00022450"/>
    </source>
</evidence>
<name>A0AAJ0AM54_9PEZI</name>
<dbReference type="AlphaFoldDB" id="A0AAJ0AM54"/>
<evidence type="ECO:0000259" key="4">
    <source>
        <dbReference type="PROSITE" id="PS52019"/>
    </source>
</evidence>
<gene>
    <name evidence="5" type="ORF">BDP55DRAFT_728589</name>
</gene>
<feature type="domain" description="PKS/mFAS DH" evidence="4">
    <location>
        <begin position="19"/>
        <end position="306"/>
    </location>
</feature>
<evidence type="ECO:0000313" key="6">
    <source>
        <dbReference type="Proteomes" id="UP001224890"/>
    </source>
</evidence>
<accession>A0AAJ0AM54</accession>
<dbReference type="InterPro" id="IPR049900">
    <property type="entry name" value="PKS_mFAS_DH"/>
</dbReference>
<dbReference type="Proteomes" id="UP001224890">
    <property type="component" value="Unassembled WGS sequence"/>
</dbReference>
<feature type="region of interest" description="C-terminal hotdog fold" evidence="3">
    <location>
        <begin position="185"/>
        <end position="306"/>
    </location>
</feature>
<proteinExistence type="predicted"/>
<keyword evidence="6" id="KW-1185">Reference proteome</keyword>
<feature type="active site" description="Proton donor; for dehydratase activity" evidence="3">
    <location>
        <position position="244"/>
    </location>
</feature>
<feature type="active site" description="Proton acceptor; for dehydratase activity" evidence="3">
    <location>
        <position position="51"/>
    </location>
</feature>
<keyword evidence="1" id="KW-0596">Phosphopantetheine</keyword>
<sequence>MQSLVTASPISSLSTTSVQKFVWESLCGEDLTLLAESDLASPLLAEIAHGHLVNGVKVCTSSLYADVGLLLGIYILSSHRPDLVGYAVNVQHMQVYKPLILKDDASGVSIFTPFCIEVNYRVDTMMASMSIRSGGSHHDGPDTKHVDCGMCFKNSKDWGAEWDRQAYLIKRSIEYLENRATQGLDSTLATGMIFRVFSSLVDYHKDGFKGLREVVLHSEELESTAKVRFRGPCGSFYCNPTWIDNCGQATGFLMNCHQTTPRDYVYVNHGWKSMELARDFQEDTTYRTYIYMRPVDDTKFAGDLFI</sequence>
<dbReference type="RefSeq" id="XP_060429773.1">
    <property type="nucleotide sequence ID" value="XM_060579460.1"/>
</dbReference>
<evidence type="ECO:0000256" key="2">
    <source>
        <dbReference type="ARBA" id="ARBA00022553"/>
    </source>
</evidence>
<evidence type="ECO:0000256" key="3">
    <source>
        <dbReference type="PROSITE-ProRule" id="PRU01363"/>
    </source>
</evidence>
<keyword evidence="2" id="KW-0597">Phosphoprotein</keyword>
<evidence type="ECO:0000313" key="5">
    <source>
        <dbReference type="EMBL" id="KAK1675770.1"/>
    </source>
</evidence>
<dbReference type="InterPro" id="IPR042104">
    <property type="entry name" value="PKS_dehydratase_sf"/>
</dbReference>
<dbReference type="InterPro" id="IPR030918">
    <property type="entry name" value="PT_fungal_PKS"/>
</dbReference>
<dbReference type="EMBL" id="JAHMHR010000020">
    <property type="protein sequence ID" value="KAK1675770.1"/>
    <property type="molecule type" value="Genomic_DNA"/>
</dbReference>
<feature type="region of interest" description="N-terminal hotdog fold" evidence="3">
    <location>
        <begin position="19"/>
        <end position="157"/>
    </location>
</feature>
<reference evidence="5" key="1">
    <citation type="submission" date="2021-06" db="EMBL/GenBank/DDBJ databases">
        <title>Comparative genomics, transcriptomics and evolutionary studies reveal genomic signatures of adaptation to plant cell wall in hemibiotrophic fungi.</title>
        <authorList>
            <consortium name="DOE Joint Genome Institute"/>
            <person name="Baroncelli R."/>
            <person name="Diaz J.F."/>
            <person name="Benocci T."/>
            <person name="Peng M."/>
            <person name="Battaglia E."/>
            <person name="Haridas S."/>
            <person name="Andreopoulos W."/>
            <person name="Labutti K."/>
            <person name="Pangilinan J."/>
            <person name="Floch G.L."/>
            <person name="Makela M.R."/>
            <person name="Henrissat B."/>
            <person name="Grigoriev I.V."/>
            <person name="Crouch J.A."/>
            <person name="De Vries R.P."/>
            <person name="Sukno S.A."/>
            <person name="Thon M.R."/>
        </authorList>
    </citation>
    <scope>NUCLEOTIDE SEQUENCE</scope>
    <source>
        <strain evidence="5">CBS 193.32</strain>
    </source>
</reference>
<organism evidence="5 6">
    <name type="scientific">Colletotrichum godetiae</name>
    <dbReference type="NCBI Taxonomy" id="1209918"/>
    <lineage>
        <taxon>Eukaryota</taxon>
        <taxon>Fungi</taxon>
        <taxon>Dikarya</taxon>
        <taxon>Ascomycota</taxon>
        <taxon>Pezizomycotina</taxon>
        <taxon>Sordariomycetes</taxon>
        <taxon>Hypocreomycetidae</taxon>
        <taxon>Glomerellales</taxon>
        <taxon>Glomerellaceae</taxon>
        <taxon>Colletotrichum</taxon>
        <taxon>Colletotrichum acutatum species complex</taxon>
    </lineage>
</organism>
<dbReference type="NCBIfam" id="TIGR04532">
    <property type="entry name" value="PT_fungal_PKS"/>
    <property type="match status" value="1"/>
</dbReference>
<dbReference type="Gene3D" id="3.10.129.110">
    <property type="entry name" value="Polyketide synthase dehydratase"/>
    <property type="match status" value="1"/>
</dbReference>
<dbReference type="GeneID" id="85463986"/>
<comment type="caution">
    <text evidence="5">The sequence shown here is derived from an EMBL/GenBank/DDBJ whole genome shotgun (WGS) entry which is preliminary data.</text>
</comment>
<protein>
    <recommendedName>
        <fullName evidence="4">PKS/mFAS DH domain-containing protein</fullName>
    </recommendedName>
</protein>
<dbReference type="PROSITE" id="PS52019">
    <property type="entry name" value="PKS_MFAS_DH"/>
    <property type="match status" value="1"/>
</dbReference>